<sequence>MDACIATEADTAIPIGTALHMQRVDEVEQQEARLYCYSEQHEQKELGINQHLCERLNAGLQKIADAPATSHVPKSVSTNCNSTTAGSRKIPRYRSTLHD</sequence>
<feature type="region of interest" description="Disordered" evidence="1">
    <location>
        <begin position="68"/>
        <end position="99"/>
    </location>
</feature>
<dbReference type="HOGENOM" id="CLU_2317026_0_0_6"/>
<accession>G4SYT2</accession>
<dbReference type="KEGG" id="mah:MEALZ_2704"/>
<evidence type="ECO:0000313" key="3">
    <source>
        <dbReference type="Proteomes" id="UP000008315"/>
    </source>
</evidence>
<dbReference type="Proteomes" id="UP000008315">
    <property type="component" value="Chromosome"/>
</dbReference>
<dbReference type="STRING" id="1091494.MEALZ_2704"/>
<dbReference type="AlphaFoldDB" id="G4SYT2"/>
<dbReference type="PATRIC" id="fig|271065.3.peg.2775"/>
<evidence type="ECO:0000313" key="2">
    <source>
        <dbReference type="EMBL" id="CCE24379.1"/>
    </source>
</evidence>
<keyword evidence="3" id="KW-1185">Reference proteome</keyword>
<reference evidence="3" key="1">
    <citation type="journal article" date="2012" name="J. Bacteriol.">
        <title>Genome sequence of the haloalkaliphilic methanotrophic bacterium Methylomicrobium alcaliphilum 20Z.</title>
        <authorList>
            <person name="Vuilleumier S."/>
            <person name="Khmelenina V.N."/>
            <person name="Bringel F."/>
            <person name="Reshetnikov A.S."/>
            <person name="Lajus A."/>
            <person name="Mangenot S."/>
            <person name="Rouy Z."/>
            <person name="Op den Camp H.J."/>
            <person name="Jetten M.S."/>
            <person name="Dispirito A.A."/>
            <person name="Dunfield P."/>
            <person name="Klotz M.G."/>
            <person name="Semrau J.D."/>
            <person name="Stein L.Y."/>
            <person name="Barbe V."/>
            <person name="Medigue C."/>
            <person name="Trotsenko Y.A."/>
            <person name="Kalyuzhnaya M.G."/>
        </authorList>
    </citation>
    <scope>NUCLEOTIDE SEQUENCE [LARGE SCALE GENOMIC DNA]</scope>
    <source>
        <strain evidence="3">DSM 19304 / NCIMB 14124 / VKM B-2133 / 20Z</strain>
    </source>
</reference>
<evidence type="ECO:0000256" key="1">
    <source>
        <dbReference type="SAM" id="MobiDB-lite"/>
    </source>
</evidence>
<name>G4SYT2_META2</name>
<organism evidence="2 3">
    <name type="scientific">Methylotuvimicrobium alcaliphilum (strain DSM 19304 / NCIMB 14124 / VKM B-2133 / 20Z)</name>
    <name type="common">Methylomicrobium alcaliphilum</name>
    <dbReference type="NCBI Taxonomy" id="1091494"/>
    <lineage>
        <taxon>Bacteria</taxon>
        <taxon>Pseudomonadati</taxon>
        <taxon>Pseudomonadota</taxon>
        <taxon>Gammaproteobacteria</taxon>
        <taxon>Methylococcales</taxon>
        <taxon>Methylococcaceae</taxon>
        <taxon>Methylotuvimicrobium</taxon>
    </lineage>
</organism>
<gene>
    <name evidence="2" type="ordered locus">MEALZ_2704</name>
</gene>
<proteinExistence type="predicted"/>
<protein>
    <submittedName>
        <fullName evidence="2">Uncharacterized protein</fullName>
    </submittedName>
</protein>
<feature type="compositionally biased region" description="Polar residues" evidence="1">
    <location>
        <begin position="75"/>
        <end position="86"/>
    </location>
</feature>
<dbReference type="EMBL" id="FO082060">
    <property type="protein sequence ID" value="CCE24379.1"/>
    <property type="molecule type" value="Genomic_DNA"/>
</dbReference>